<dbReference type="PANTHER" id="PTHR22799">
    <property type="entry name" value="TETRANECTIN-RELATED"/>
    <property type="match status" value="1"/>
</dbReference>
<dbReference type="CDD" id="cd00037">
    <property type="entry name" value="CLECT"/>
    <property type="match status" value="1"/>
</dbReference>
<feature type="domain" description="C-type lectin" evidence="7">
    <location>
        <begin position="30"/>
        <end position="148"/>
    </location>
</feature>
<dbReference type="GO" id="GO:0005615">
    <property type="term" value="C:extracellular space"/>
    <property type="evidence" value="ECO:0007669"/>
    <property type="project" value="TreeGrafter"/>
</dbReference>
<protein>
    <submittedName>
        <fullName evidence="8">Collectin-12</fullName>
    </submittedName>
</protein>
<evidence type="ECO:0000256" key="6">
    <source>
        <dbReference type="SAM" id="SignalP"/>
    </source>
</evidence>
<accession>A0AAV3ZG73</accession>
<keyword evidence="2" id="KW-0964">Secreted</keyword>
<dbReference type="Gene3D" id="3.10.100.10">
    <property type="entry name" value="Mannose-Binding Protein A, subunit A"/>
    <property type="match status" value="1"/>
</dbReference>
<proteinExistence type="predicted"/>
<dbReference type="SUPFAM" id="SSF56436">
    <property type="entry name" value="C-type lectin-like"/>
    <property type="match status" value="1"/>
</dbReference>
<reference evidence="8 9" key="1">
    <citation type="journal article" date="2021" name="Elife">
        <title>Chloroplast acquisition without the gene transfer in kleptoplastic sea slugs, Plakobranchus ocellatus.</title>
        <authorList>
            <person name="Maeda T."/>
            <person name="Takahashi S."/>
            <person name="Yoshida T."/>
            <person name="Shimamura S."/>
            <person name="Takaki Y."/>
            <person name="Nagai Y."/>
            <person name="Toyoda A."/>
            <person name="Suzuki Y."/>
            <person name="Arimoto A."/>
            <person name="Ishii H."/>
            <person name="Satoh N."/>
            <person name="Nishiyama T."/>
            <person name="Hasebe M."/>
            <person name="Maruyama T."/>
            <person name="Minagawa J."/>
            <person name="Obokata J."/>
            <person name="Shigenobu S."/>
        </authorList>
    </citation>
    <scope>NUCLEOTIDE SEQUENCE [LARGE SCALE GENOMIC DNA]</scope>
</reference>
<keyword evidence="9" id="KW-1185">Reference proteome</keyword>
<gene>
    <name evidence="8" type="ORF">PoB_002468600</name>
</gene>
<name>A0AAV3ZG73_9GAST</name>
<keyword evidence="5" id="KW-1015">Disulfide bond</keyword>
<keyword evidence="4" id="KW-0430">Lectin</keyword>
<dbReference type="Pfam" id="PF00059">
    <property type="entry name" value="Lectin_C"/>
    <property type="match status" value="1"/>
</dbReference>
<dbReference type="PROSITE" id="PS00615">
    <property type="entry name" value="C_TYPE_LECTIN_1"/>
    <property type="match status" value="1"/>
</dbReference>
<comment type="subcellular location">
    <subcellularLocation>
        <location evidence="1">Secreted</location>
    </subcellularLocation>
</comment>
<dbReference type="GO" id="GO:0008083">
    <property type="term" value="F:growth factor activity"/>
    <property type="evidence" value="ECO:0007669"/>
    <property type="project" value="TreeGrafter"/>
</dbReference>
<dbReference type="InterPro" id="IPR016186">
    <property type="entry name" value="C-type_lectin-like/link_sf"/>
</dbReference>
<sequence>MSLLPILLLLGVLMIVSVEGYVTYDITGPYTNKKYHVSREFENFNLAKMNDRCKKLGGYLFQPDYRSEAAYVARYVRRLRGGGPFYTGLTDEASERTFIFYNDKRMPSEYLKWQWFQPDNWWNEDCVEIWTTGLNDRHCGKRGRYICEVPV</sequence>
<evidence type="ECO:0000256" key="2">
    <source>
        <dbReference type="ARBA" id="ARBA00022525"/>
    </source>
</evidence>
<dbReference type="InterPro" id="IPR001304">
    <property type="entry name" value="C-type_lectin-like"/>
</dbReference>
<dbReference type="AlphaFoldDB" id="A0AAV3ZG73"/>
<keyword evidence="3 6" id="KW-0732">Signal</keyword>
<dbReference type="PANTHER" id="PTHR22799:SF1">
    <property type="entry name" value="C-TYPE LECTIN DOMAIN FAMILY 11 MEMBER A"/>
    <property type="match status" value="1"/>
</dbReference>
<dbReference type="SMART" id="SM00034">
    <property type="entry name" value="CLECT"/>
    <property type="match status" value="1"/>
</dbReference>
<dbReference type="PROSITE" id="PS50041">
    <property type="entry name" value="C_TYPE_LECTIN_2"/>
    <property type="match status" value="1"/>
</dbReference>
<evidence type="ECO:0000256" key="5">
    <source>
        <dbReference type="ARBA" id="ARBA00023157"/>
    </source>
</evidence>
<evidence type="ECO:0000256" key="4">
    <source>
        <dbReference type="ARBA" id="ARBA00022734"/>
    </source>
</evidence>
<dbReference type="EMBL" id="BLXT01002832">
    <property type="protein sequence ID" value="GFN98180.1"/>
    <property type="molecule type" value="Genomic_DNA"/>
</dbReference>
<feature type="signal peptide" evidence="6">
    <location>
        <begin position="1"/>
        <end position="20"/>
    </location>
</feature>
<organism evidence="8 9">
    <name type="scientific">Plakobranchus ocellatus</name>
    <dbReference type="NCBI Taxonomy" id="259542"/>
    <lineage>
        <taxon>Eukaryota</taxon>
        <taxon>Metazoa</taxon>
        <taxon>Spiralia</taxon>
        <taxon>Lophotrochozoa</taxon>
        <taxon>Mollusca</taxon>
        <taxon>Gastropoda</taxon>
        <taxon>Heterobranchia</taxon>
        <taxon>Euthyneura</taxon>
        <taxon>Panpulmonata</taxon>
        <taxon>Sacoglossa</taxon>
        <taxon>Placobranchoidea</taxon>
        <taxon>Plakobranchidae</taxon>
        <taxon>Plakobranchus</taxon>
    </lineage>
</organism>
<dbReference type="Proteomes" id="UP000735302">
    <property type="component" value="Unassembled WGS sequence"/>
</dbReference>
<evidence type="ECO:0000256" key="3">
    <source>
        <dbReference type="ARBA" id="ARBA00022729"/>
    </source>
</evidence>
<evidence type="ECO:0000259" key="7">
    <source>
        <dbReference type="PROSITE" id="PS50041"/>
    </source>
</evidence>
<comment type="caution">
    <text evidence="8">The sequence shown here is derived from an EMBL/GenBank/DDBJ whole genome shotgun (WGS) entry which is preliminary data.</text>
</comment>
<feature type="chain" id="PRO_5043360339" evidence="6">
    <location>
        <begin position="21"/>
        <end position="151"/>
    </location>
</feature>
<evidence type="ECO:0000313" key="9">
    <source>
        <dbReference type="Proteomes" id="UP000735302"/>
    </source>
</evidence>
<dbReference type="InterPro" id="IPR016187">
    <property type="entry name" value="CTDL_fold"/>
</dbReference>
<dbReference type="GO" id="GO:0030246">
    <property type="term" value="F:carbohydrate binding"/>
    <property type="evidence" value="ECO:0007669"/>
    <property type="project" value="UniProtKB-KW"/>
</dbReference>
<dbReference type="InterPro" id="IPR018378">
    <property type="entry name" value="C-type_lectin_CS"/>
</dbReference>
<evidence type="ECO:0000256" key="1">
    <source>
        <dbReference type="ARBA" id="ARBA00004613"/>
    </source>
</evidence>
<evidence type="ECO:0000313" key="8">
    <source>
        <dbReference type="EMBL" id="GFN98180.1"/>
    </source>
</evidence>
<dbReference type="InterPro" id="IPR051663">
    <property type="entry name" value="CLec_Tetranectin-domain"/>
</dbReference>